<dbReference type="Gene3D" id="1.10.10.60">
    <property type="entry name" value="Homeodomain-like"/>
    <property type="match status" value="1"/>
</dbReference>
<comment type="subcellular location">
    <subcellularLocation>
        <location evidence="1">Nucleus</location>
    </subcellularLocation>
</comment>
<evidence type="ECO:0008006" key="8">
    <source>
        <dbReference type="Google" id="ProtNLM"/>
    </source>
</evidence>
<dbReference type="SUPFAM" id="SSF46689">
    <property type="entry name" value="Homeodomain-like"/>
    <property type="match status" value="1"/>
</dbReference>
<dbReference type="InterPro" id="IPR044636">
    <property type="entry name" value="RADIALIS-like"/>
</dbReference>
<keyword evidence="2" id="KW-0217">Developmental protein</keyword>
<gene>
    <name evidence="6" type="ORF">MIMGU_mgv1a021320mg</name>
</gene>
<dbReference type="GO" id="GO:0005634">
    <property type="term" value="C:nucleus"/>
    <property type="evidence" value="ECO:0007669"/>
    <property type="project" value="UniProtKB-SubCell"/>
</dbReference>
<keyword evidence="7" id="KW-1185">Reference proteome</keyword>
<dbReference type="GO" id="GO:0048262">
    <property type="term" value="P:determination of dorsal/ventral asymmetry"/>
    <property type="evidence" value="ECO:0007669"/>
    <property type="project" value="UniProtKB-ARBA"/>
</dbReference>
<dbReference type="InterPro" id="IPR009057">
    <property type="entry name" value="Homeodomain-like_sf"/>
</dbReference>
<dbReference type="FunFam" id="1.10.10.60:FF:000154">
    <property type="entry name" value="Transcription factor SRM1"/>
    <property type="match status" value="1"/>
</dbReference>
<organism evidence="6 7">
    <name type="scientific">Erythranthe guttata</name>
    <name type="common">Yellow monkey flower</name>
    <name type="synonym">Mimulus guttatus</name>
    <dbReference type="NCBI Taxonomy" id="4155"/>
    <lineage>
        <taxon>Eukaryota</taxon>
        <taxon>Viridiplantae</taxon>
        <taxon>Streptophyta</taxon>
        <taxon>Embryophyta</taxon>
        <taxon>Tracheophyta</taxon>
        <taxon>Spermatophyta</taxon>
        <taxon>Magnoliopsida</taxon>
        <taxon>eudicotyledons</taxon>
        <taxon>Gunneridae</taxon>
        <taxon>Pentapetalae</taxon>
        <taxon>asterids</taxon>
        <taxon>lamiids</taxon>
        <taxon>Lamiales</taxon>
        <taxon>Phrymaceae</taxon>
        <taxon>Erythranthe</taxon>
    </lineage>
</organism>
<dbReference type="AlphaFoldDB" id="A0A022RYU1"/>
<keyword evidence="3" id="KW-0805">Transcription regulation</keyword>
<protein>
    <recommendedName>
        <fullName evidence="8">SANT domain-containing protein</fullName>
    </recommendedName>
</protein>
<dbReference type="PANTHER" id="PTHR43952:SF72">
    <property type="entry name" value="MYB-LIKE DOMAIN-CONTAINING PROTEIN"/>
    <property type="match status" value="1"/>
</dbReference>
<dbReference type="eggNOG" id="KOG0724">
    <property type="taxonomic scope" value="Eukaryota"/>
</dbReference>
<feature type="non-terminal residue" evidence="6">
    <location>
        <position position="86"/>
    </location>
</feature>
<evidence type="ECO:0000313" key="7">
    <source>
        <dbReference type="Proteomes" id="UP000030748"/>
    </source>
</evidence>
<sequence>MGSNSIWTSKQNKIFEDALAEYCKDSPEWWQKVARAVGKTVEDVKCHYQKLVEDIECIESGKVPLPNYRPYKENRKEKKIIDDQEQ</sequence>
<evidence type="ECO:0000256" key="4">
    <source>
        <dbReference type="ARBA" id="ARBA00023163"/>
    </source>
</evidence>
<evidence type="ECO:0000256" key="1">
    <source>
        <dbReference type="ARBA" id="ARBA00004123"/>
    </source>
</evidence>
<evidence type="ECO:0000256" key="2">
    <source>
        <dbReference type="ARBA" id="ARBA00022473"/>
    </source>
</evidence>
<accession>A0A022RYU1</accession>
<evidence type="ECO:0000256" key="3">
    <source>
        <dbReference type="ARBA" id="ARBA00023015"/>
    </source>
</evidence>
<dbReference type="GO" id="GO:0009908">
    <property type="term" value="P:flower development"/>
    <property type="evidence" value="ECO:0007669"/>
    <property type="project" value="UniProtKB-ARBA"/>
</dbReference>
<dbReference type="PANTHER" id="PTHR43952">
    <property type="entry name" value="MYB FAMILY TRANSCRIPTION FACTOR-RELATED"/>
    <property type="match status" value="1"/>
</dbReference>
<proteinExistence type="predicted"/>
<dbReference type="STRING" id="4155.A0A022RYU1"/>
<evidence type="ECO:0000313" key="6">
    <source>
        <dbReference type="EMBL" id="EYU45166.1"/>
    </source>
</evidence>
<dbReference type="GO" id="GO:0003700">
    <property type="term" value="F:DNA-binding transcription factor activity"/>
    <property type="evidence" value="ECO:0007669"/>
    <property type="project" value="InterPro"/>
</dbReference>
<dbReference type="Proteomes" id="UP000030748">
    <property type="component" value="Unassembled WGS sequence"/>
</dbReference>
<evidence type="ECO:0000256" key="5">
    <source>
        <dbReference type="ARBA" id="ARBA00023242"/>
    </source>
</evidence>
<dbReference type="EMBL" id="KI630200">
    <property type="protein sequence ID" value="EYU45166.1"/>
    <property type="molecule type" value="Genomic_DNA"/>
</dbReference>
<name>A0A022RYU1_ERYGU</name>
<keyword evidence="4" id="KW-0804">Transcription</keyword>
<keyword evidence="5" id="KW-0539">Nucleus</keyword>
<reference evidence="6 7" key="1">
    <citation type="journal article" date="2013" name="Proc. Natl. Acad. Sci. U.S.A.">
        <title>Fine-scale variation in meiotic recombination in Mimulus inferred from population shotgun sequencing.</title>
        <authorList>
            <person name="Hellsten U."/>
            <person name="Wright K.M."/>
            <person name="Jenkins J."/>
            <person name="Shu S."/>
            <person name="Yuan Y."/>
            <person name="Wessler S.R."/>
            <person name="Schmutz J."/>
            <person name="Willis J.H."/>
            <person name="Rokhsar D.S."/>
        </authorList>
    </citation>
    <scope>NUCLEOTIDE SEQUENCE [LARGE SCALE GENOMIC DNA]</scope>
    <source>
        <strain evidence="7">cv. DUN x IM62</strain>
    </source>
</reference>